<dbReference type="PANTHER" id="PTHR31862">
    <property type="entry name" value="UPF0261 DOMAIN PROTEIN (AFU_ORTHOLOGUE AFUA_1G10120)"/>
    <property type="match status" value="1"/>
</dbReference>
<proteinExistence type="predicted"/>
<dbReference type="PIRSF" id="PIRSF034452">
    <property type="entry name" value="TIM-br_sig_trnsd"/>
    <property type="match status" value="1"/>
</dbReference>
<keyword evidence="3" id="KW-1185">Reference proteome</keyword>
<dbReference type="Gene3D" id="3.20.20.70">
    <property type="entry name" value="Aldolase class I"/>
    <property type="match status" value="1"/>
</dbReference>
<dbReference type="AlphaFoldDB" id="A0A9W9BUU6"/>
<organism evidence="2 3">
    <name type="scientific">Didymella glomerata</name>
    <dbReference type="NCBI Taxonomy" id="749621"/>
    <lineage>
        <taxon>Eukaryota</taxon>
        <taxon>Fungi</taxon>
        <taxon>Dikarya</taxon>
        <taxon>Ascomycota</taxon>
        <taxon>Pezizomycotina</taxon>
        <taxon>Dothideomycetes</taxon>
        <taxon>Pleosporomycetidae</taxon>
        <taxon>Pleosporales</taxon>
        <taxon>Pleosporineae</taxon>
        <taxon>Didymellaceae</taxon>
        <taxon>Didymella</taxon>
    </lineage>
</organism>
<dbReference type="InterPro" id="IPR013785">
    <property type="entry name" value="Aldolase_TIM"/>
</dbReference>
<accession>A0A9W9BUU6</accession>
<dbReference type="PANTHER" id="PTHR31862:SF1">
    <property type="entry name" value="UPF0261 DOMAIN PROTEIN (AFU_ORTHOLOGUE AFUA_1G10120)"/>
    <property type="match status" value="1"/>
</dbReference>
<gene>
    <name evidence="2" type="ORF">N0V87_010314</name>
</gene>
<dbReference type="OrthoDB" id="10264588at2759"/>
<dbReference type="SUPFAM" id="SSF51621">
    <property type="entry name" value="Phosphoenolpyruvate/pyruvate domain"/>
    <property type="match status" value="1"/>
</dbReference>
<comment type="caution">
    <text evidence="2">The sequence shown here is derived from an EMBL/GenBank/DDBJ whole genome shotgun (WGS) entry which is preliminary data.</text>
</comment>
<dbReference type="EMBL" id="JAPEUV010000229">
    <property type="protein sequence ID" value="KAJ4330083.1"/>
    <property type="molecule type" value="Genomic_DNA"/>
</dbReference>
<evidence type="ECO:0000313" key="3">
    <source>
        <dbReference type="Proteomes" id="UP001140562"/>
    </source>
</evidence>
<dbReference type="InterPro" id="IPR051353">
    <property type="entry name" value="Tobamovirus_resist_UPF0261"/>
</dbReference>
<dbReference type="Pfam" id="PF09370">
    <property type="entry name" value="PEP_hydrolase"/>
    <property type="match status" value="1"/>
</dbReference>
<sequence length="281" mass="30121">MSPPNNRNEILDRLRNSIDNGELIVGAGAGIGLSAKFIEQGGGDLIIIYNSGRYRMAGRGSLAGLMPYGNANDVVLEMAGEVLPIVKKTPVLAGVCATDPFRSMDKFLVQLKDLGFAGVQNFPTVGLIDGTFRQNLEETGMSYDAEVEVMRKAHKLDLLTTPYVFNVEEAKKMADAGADVLVAHMGLTTSGSIGATSGKSLDDCVQLIQEITDAATNIKNDVIVLCHGGPIAKPEDAEYVISRTTGVHGFYGASSMERLPVEEAITSITQKFKDIRPRLKS</sequence>
<feature type="domain" description="TIM-barrel" evidence="1">
    <location>
        <begin position="9"/>
        <end position="275"/>
    </location>
</feature>
<dbReference type="InterPro" id="IPR009215">
    <property type="entry name" value="TIM-br_IGPS-like"/>
</dbReference>
<evidence type="ECO:0000313" key="2">
    <source>
        <dbReference type="EMBL" id="KAJ4330083.1"/>
    </source>
</evidence>
<dbReference type="GO" id="GO:0003824">
    <property type="term" value="F:catalytic activity"/>
    <property type="evidence" value="ECO:0007669"/>
    <property type="project" value="InterPro"/>
</dbReference>
<name>A0A9W9BUU6_9PLEO</name>
<dbReference type="Proteomes" id="UP001140562">
    <property type="component" value="Unassembled WGS sequence"/>
</dbReference>
<reference evidence="2" key="1">
    <citation type="submission" date="2022-10" db="EMBL/GenBank/DDBJ databases">
        <title>Tapping the CABI collections for fungal endophytes: first genome assemblies for Collariella, Neodidymelliopsis, Ascochyta clinopodiicola, Didymella pomorum, Didymosphaeria variabile, Neocosmospora piperis and Neocucurbitaria cava.</title>
        <authorList>
            <person name="Hill R."/>
        </authorList>
    </citation>
    <scope>NUCLEOTIDE SEQUENCE</scope>
    <source>
        <strain evidence="2">IMI 360193</strain>
    </source>
</reference>
<dbReference type="Gene3D" id="1.20.5.460">
    <property type="entry name" value="Single helix bin"/>
    <property type="match status" value="1"/>
</dbReference>
<protein>
    <recommendedName>
        <fullName evidence="1">TIM-barrel domain-containing protein</fullName>
    </recommendedName>
</protein>
<evidence type="ECO:0000259" key="1">
    <source>
        <dbReference type="Pfam" id="PF09370"/>
    </source>
</evidence>
<dbReference type="InterPro" id="IPR015813">
    <property type="entry name" value="Pyrv/PenolPyrv_kinase-like_dom"/>
</dbReference>